<keyword evidence="1" id="KW-0472">Membrane</keyword>
<proteinExistence type="predicted"/>
<keyword evidence="1" id="KW-1133">Transmembrane helix</keyword>
<accession>A0A8S5MRG4</accession>
<reference evidence="2" key="1">
    <citation type="journal article" date="2021" name="Proc. Natl. Acad. Sci. U.S.A.">
        <title>A Catalog of Tens of Thousands of Viruses from Human Metagenomes Reveals Hidden Associations with Chronic Diseases.</title>
        <authorList>
            <person name="Tisza M.J."/>
            <person name="Buck C.B."/>
        </authorList>
    </citation>
    <scope>NUCLEOTIDE SEQUENCE</scope>
    <source>
        <strain evidence="2">CtA4S13</strain>
    </source>
</reference>
<evidence type="ECO:0000256" key="1">
    <source>
        <dbReference type="SAM" id="Phobius"/>
    </source>
</evidence>
<organism evidence="2">
    <name type="scientific">Siphoviridae sp. ctA4S13</name>
    <dbReference type="NCBI Taxonomy" id="2826179"/>
    <lineage>
        <taxon>Viruses</taxon>
        <taxon>Duplodnaviria</taxon>
        <taxon>Heunggongvirae</taxon>
        <taxon>Uroviricota</taxon>
        <taxon>Caudoviricetes</taxon>
    </lineage>
</organism>
<keyword evidence="1" id="KW-0812">Transmembrane</keyword>
<name>A0A8S5MRG4_9CAUD</name>
<dbReference type="EMBL" id="BK014961">
    <property type="protein sequence ID" value="DAD84555.1"/>
    <property type="molecule type" value="Genomic_DNA"/>
</dbReference>
<feature type="transmembrane region" description="Helical" evidence="1">
    <location>
        <begin position="68"/>
        <end position="86"/>
    </location>
</feature>
<feature type="transmembrane region" description="Helical" evidence="1">
    <location>
        <begin position="41"/>
        <end position="61"/>
    </location>
</feature>
<sequence>MVVLSFIAALLFVALLCIVINKYGVPDMVSSIYYLMGKKGWVFQTVMILFGMLMMVCLLDCGKGVQCLAFLACGGLMFVGAVPRFLDENERKVHKTGAIVSAVASVGWCLTVDWRIVVALSGWYGVYWVCRDDESRPWFMAEVTAIWMVLLTYWSTVG</sequence>
<protein>
    <submittedName>
        <fullName evidence="2">Uncharacterized protein</fullName>
    </submittedName>
</protein>
<feature type="transmembrane region" description="Helical" evidence="1">
    <location>
        <begin position="138"/>
        <end position="156"/>
    </location>
</feature>
<feature type="transmembrane region" description="Helical" evidence="1">
    <location>
        <begin position="98"/>
        <end position="126"/>
    </location>
</feature>
<evidence type="ECO:0000313" key="2">
    <source>
        <dbReference type="EMBL" id="DAD84555.1"/>
    </source>
</evidence>